<protein>
    <recommendedName>
        <fullName evidence="4">SH3b domain-containing protein</fullName>
    </recommendedName>
</protein>
<organism evidence="5 6">
    <name type="scientific">Virgibacillus siamensis</name>
    <dbReference type="NCBI Taxonomy" id="480071"/>
    <lineage>
        <taxon>Bacteria</taxon>
        <taxon>Bacillati</taxon>
        <taxon>Bacillota</taxon>
        <taxon>Bacilli</taxon>
        <taxon>Bacillales</taxon>
        <taxon>Bacillaceae</taxon>
        <taxon>Virgibacillus</taxon>
    </lineage>
</organism>
<feature type="chain" id="PRO_5046375161" description="SH3b domain-containing protein" evidence="3">
    <location>
        <begin position="22"/>
        <end position="347"/>
    </location>
</feature>
<dbReference type="PANTHER" id="PTHR30404:SF7">
    <property type="entry name" value="CELL WALL AMIDASE LYTH-RELATED"/>
    <property type="match status" value="1"/>
</dbReference>
<evidence type="ECO:0000256" key="2">
    <source>
        <dbReference type="ARBA" id="ARBA00023316"/>
    </source>
</evidence>
<keyword evidence="2" id="KW-0961">Cell wall biogenesis/degradation</keyword>
<dbReference type="Pfam" id="PF01520">
    <property type="entry name" value="Amidase_3"/>
    <property type="match status" value="1"/>
</dbReference>
<evidence type="ECO:0000256" key="1">
    <source>
        <dbReference type="ARBA" id="ARBA00022801"/>
    </source>
</evidence>
<evidence type="ECO:0000313" key="6">
    <source>
        <dbReference type="Proteomes" id="UP001500866"/>
    </source>
</evidence>
<dbReference type="Gene3D" id="2.30.30.40">
    <property type="entry name" value="SH3 Domains"/>
    <property type="match status" value="2"/>
</dbReference>
<keyword evidence="3" id="KW-0732">Signal</keyword>
<dbReference type="InterPro" id="IPR003646">
    <property type="entry name" value="SH3-like_bac-type"/>
</dbReference>
<dbReference type="SUPFAM" id="SSF53187">
    <property type="entry name" value="Zn-dependent exopeptidases"/>
    <property type="match status" value="1"/>
</dbReference>
<dbReference type="InterPro" id="IPR036028">
    <property type="entry name" value="SH3-like_dom_sf"/>
</dbReference>
<proteinExistence type="predicted"/>
<dbReference type="SMART" id="SM00287">
    <property type="entry name" value="SH3b"/>
    <property type="match status" value="2"/>
</dbReference>
<dbReference type="InterPro" id="IPR002508">
    <property type="entry name" value="MurNAc-LAA_cat"/>
</dbReference>
<dbReference type="RefSeq" id="WP_343812313.1">
    <property type="nucleotide sequence ID" value="NZ_BAAADS010000012.1"/>
</dbReference>
<evidence type="ECO:0000313" key="5">
    <source>
        <dbReference type="EMBL" id="GAA0601733.1"/>
    </source>
</evidence>
<evidence type="ECO:0000259" key="4">
    <source>
        <dbReference type="PROSITE" id="PS51781"/>
    </source>
</evidence>
<dbReference type="Gene3D" id="3.40.630.40">
    <property type="entry name" value="Zn-dependent exopeptidases"/>
    <property type="match status" value="1"/>
</dbReference>
<evidence type="ECO:0000256" key="3">
    <source>
        <dbReference type="SAM" id="SignalP"/>
    </source>
</evidence>
<gene>
    <name evidence="5" type="ORF">GCM10009001_18190</name>
</gene>
<dbReference type="InterPro" id="IPR017293">
    <property type="entry name" value="N-acetylmuramoyl-L-ala_amidase"/>
</dbReference>
<dbReference type="PANTHER" id="PTHR30404">
    <property type="entry name" value="N-ACETYLMURAMOYL-L-ALANINE AMIDASE"/>
    <property type="match status" value="1"/>
</dbReference>
<keyword evidence="1" id="KW-0378">Hydrolase</keyword>
<dbReference type="CDD" id="cd02696">
    <property type="entry name" value="MurNAc-LAA"/>
    <property type="match status" value="1"/>
</dbReference>
<feature type="domain" description="SH3b" evidence="4">
    <location>
        <begin position="97"/>
        <end position="160"/>
    </location>
</feature>
<accession>A0ABN1G0L1</accession>
<dbReference type="SMART" id="SM00646">
    <property type="entry name" value="Ami_3"/>
    <property type="match status" value="1"/>
</dbReference>
<reference evidence="5 6" key="1">
    <citation type="journal article" date="2019" name="Int. J. Syst. Evol. Microbiol.">
        <title>The Global Catalogue of Microorganisms (GCM) 10K type strain sequencing project: providing services to taxonomists for standard genome sequencing and annotation.</title>
        <authorList>
            <consortium name="The Broad Institute Genomics Platform"/>
            <consortium name="The Broad Institute Genome Sequencing Center for Infectious Disease"/>
            <person name="Wu L."/>
            <person name="Ma J."/>
        </authorList>
    </citation>
    <scope>NUCLEOTIDE SEQUENCE [LARGE SCALE GENOMIC DNA]</scope>
    <source>
        <strain evidence="5 6">JCM 15395</strain>
    </source>
</reference>
<dbReference type="Proteomes" id="UP001500866">
    <property type="component" value="Unassembled WGS sequence"/>
</dbReference>
<keyword evidence="6" id="KW-1185">Reference proteome</keyword>
<dbReference type="PIRSF" id="PIRSF037846">
    <property type="entry name" value="Autolysin_YrvJ_prd"/>
    <property type="match status" value="1"/>
</dbReference>
<comment type="caution">
    <text evidence="5">The sequence shown here is derived from an EMBL/GenBank/DDBJ whole genome shotgun (WGS) entry which is preliminary data.</text>
</comment>
<dbReference type="InterPro" id="IPR050695">
    <property type="entry name" value="N-acetylmuramoyl_amidase_3"/>
</dbReference>
<name>A0ABN1G0L1_9BACI</name>
<feature type="signal peptide" evidence="3">
    <location>
        <begin position="1"/>
        <end position="21"/>
    </location>
</feature>
<dbReference type="EMBL" id="BAAADS010000012">
    <property type="protein sequence ID" value="GAA0601733.1"/>
    <property type="molecule type" value="Genomic_DNA"/>
</dbReference>
<dbReference type="SUPFAM" id="SSF50044">
    <property type="entry name" value="SH3-domain"/>
    <property type="match status" value="1"/>
</dbReference>
<dbReference type="PROSITE" id="PS51781">
    <property type="entry name" value="SH3B"/>
    <property type="match status" value="2"/>
</dbReference>
<sequence>MPIKKLIFVLSITGLLIFSMAASKENASVVVNSDILNVRNGPGTQHEMITQVHSGDVYPMIQQQDKWIQIRLQGQKGWIASQYVTIQSYSAKKQSIQTGKTVTLSKENVHLRSGPATTFDIVGFAEQNEKFQIISETEKWYEISNDGLTGFILKDILNGQHSDSHDSIKNKTIILDAGHGGRDTGAIGADGTYEKRFTYKTMKELKHELTVLGAKVKVTRGKNEFVSLASRTSLSNLNQTDAFISIHYNSFPEMPSVTGISSYYYHDQYQDLARYVIEEVSKETGARNRGSKFADYQVIRQNFKPATLLELGFISNSEKEKLLQTSAYQKKIVSGIVNGLNRYFRNQ</sequence>
<dbReference type="Pfam" id="PF08239">
    <property type="entry name" value="SH3_3"/>
    <property type="match status" value="2"/>
</dbReference>
<feature type="domain" description="SH3b" evidence="4">
    <location>
        <begin position="24"/>
        <end position="88"/>
    </location>
</feature>